<evidence type="ECO:0000313" key="2">
    <source>
        <dbReference type="EMBL" id="VEL24507.1"/>
    </source>
</evidence>
<evidence type="ECO:0000259" key="1">
    <source>
        <dbReference type="PROSITE" id="PS50132"/>
    </source>
</evidence>
<protein>
    <recommendedName>
        <fullName evidence="1">RGS domain-containing protein</fullName>
    </recommendedName>
</protein>
<dbReference type="SMART" id="SM00315">
    <property type="entry name" value="RGS"/>
    <property type="match status" value="1"/>
</dbReference>
<dbReference type="PANTHER" id="PTHR10845">
    <property type="entry name" value="REGULATOR OF G PROTEIN SIGNALING"/>
    <property type="match status" value="1"/>
</dbReference>
<dbReference type="InterPro" id="IPR036305">
    <property type="entry name" value="RGS_sf"/>
</dbReference>
<dbReference type="PANTHER" id="PTHR10845:SF259">
    <property type="entry name" value="RGS DOMAIN-CONTAINING PROTEIN-RELATED"/>
    <property type="match status" value="1"/>
</dbReference>
<proteinExistence type="predicted"/>
<feature type="non-terminal residue" evidence="2">
    <location>
        <position position="1"/>
    </location>
</feature>
<dbReference type="InterPro" id="IPR016137">
    <property type="entry name" value="RGS"/>
</dbReference>
<keyword evidence="3" id="KW-1185">Reference proteome</keyword>
<dbReference type="PROSITE" id="PS50132">
    <property type="entry name" value="RGS"/>
    <property type="match status" value="1"/>
</dbReference>
<dbReference type="OrthoDB" id="196547at2759"/>
<reference evidence="2" key="1">
    <citation type="submission" date="2018-11" db="EMBL/GenBank/DDBJ databases">
        <authorList>
            <consortium name="Pathogen Informatics"/>
        </authorList>
    </citation>
    <scope>NUCLEOTIDE SEQUENCE</scope>
</reference>
<feature type="domain" description="RGS" evidence="1">
    <location>
        <begin position="1"/>
        <end position="103"/>
    </location>
</feature>
<dbReference type="Gene3D" id="1.10.167.10">
    <property type="entry name" value="Regulator of G-protein Signalling 4, domain 2"/>
    <property type="match status" value="1"/>
</dbReference>
<dbReference type="Pfam" id="PF00615">
    <property type="entry name" value="RGS"/>
    <property type="match status" value="1"/>
</dbReference>
<dbReference type="InterPro" id="IPR044926">
    <property type="entry name" value="RGS_subdomain_2"/>
</dbReference>
<dbReference type="EMBL" id="CAAALY010068113">
    <property type="protein sequence ID" value="VEL24507.1"/>
    <property type="molecule type" value="Genomic_DNA"/>
</dbReference>
<dbReference type="FunFam" id="1.10.167.10:FF:000001">
    <property type="entry name" value="Putative regulator of g-protein signaling 12"/>
    <property type="match status" value="1"/>
</dbReference>
<dbReference type="Proteomes" id="UP000784294">
    <property type="component" value="Unassembled WGS sequence"/>
</dbReference>
<sequence>MFNSFLASEYSQENLQFWIACEAYKRLSGAKMAREAQRIYRTYLSVQSPKEVNLDSKTRLETIAGLSSPNHYVFDAAQKKIMALMQKDSYRRFLRSDICNKLRSQVDDKEQCCKNE</sequence>
<dbReference type="AlphaFoldDB" id="A0A3S5AB36"/>
<name>A0A3S5AB36_9PLAT</name>
<accession>A0A3S5AB36</accession>
<dbReference type="PRINTS" id="PR01301">
    <property type="entry name" value="RGSPROTEIN"/>
</dbReference>
<comment type="caution">
    <text evidence="2">The sequence shown here is derived from an EMBL/GenBank/DDBJ whole genome shotgun (WGS) entry which is preliminary data.</text>
</comment>
<gene>
    <name evidence="2" type="ORF">PXEA_LOCUS17947</name>
</gene>
<evidence type="ECO:0000313" key="3">
    <source>
        <dbReference type="Proteomes" id="UP000784294"/>
    </source>
</evidence>
<dbReference type="SUPFAM" id="SSF48097">
    <property type="entry name" value="Regulator of G-protein signaling, RGS"/>
    <property type="match status" value="1"/>
</dbReference>
<organism evidence="2 3">
    <name type="scientific">Protopolystoma xenopodis</name>
    <dbReference type="NCBI Taxonomy" id="117903"/>
    <lineage>
        <taxon>Eukaryota</taxon>
        <taxon>Metazoa</taxon>
        <taxon>Spiralia</taxon>
        <taxon>Lophotrochozoa</taxon>
        <taxon>Platyhelminthes</taxon>
        <taxon>Monogenea</taxon>
        <taxon>Polyopisthocotylea</taxon>
        <taxon>Polystomatidea</taxon>
        <taxon>Polystomatidae</taxon>
        <taxon>Protopolystoma</taxon>
    </lineage>
</organism>